<feature type="domain" description="Response regulatory" evidence="3">
    <location>
        <begin position="11"/>
        <end position="124"/>
    </location>
</feature>
<evidence type="ECO:0000313" key="6">
    <source>
        <dbReference type="Proteomes" id="UP000389128"/>
    </source>
</evidence>
<dbReference type="GO" id="GO:0000160">
    <property type="term" value="P:phosphorelay signal transduction system"/>
    <property type="evidence" value="ECO:0007669"/>
    <property type="project" value="InterPro"/>
</dbReference>
<dbReference type="PROSITE" id="PS50110">
    <property type="entry name" value="RESPONSE_REGULATORY"/>
    <property type="match status" value="1"/>
</dbReference>
<dbReference type="PROSITE" id="PS50921">
    <property type="entry name" value="ANTAR"/>
    <property type="match status" value="1"/>
</dbReference>
<gene>
    <name evidence="5" type="ORF">ETQ85_07060</name>
</gene>
<proteinExistence type="predicted"/>
<sequence length="205" mass="22161">MCPDNLPFRHHLLLVEDDRLFSATLSLALEDAGYAVTVTATTGEALDVLAQHSFELAIVDEGLPGGSGLDLAPLLRERFHVPFFFLTGSDFGACVDRAIGEGALAYLVKPVNVAQLKPMIATALARSADLAGLRKTRDQLQTALDQERDVSIATGIVMARVDLGRAEAFEFLRRAARSSRRKLADVAHDLIESRGSALKTDAFMP</sequence>
<evidence type="ECO:0000259" key="4">
    <source>
        <dbReference type="PROSITE" id="PS50921"/>
    </source>
</evidence>
<reference evidence="5 6" key="1">
    <citation type="submission" date="2019-01" db="EMBL/GenBank/DDBJ databases">
        <title>Zoogloea oleivorans genome sequencing and assembly.</title>
        <authorList>
            <person name="Tancsics A."/>
            <person name="Farkas M."/>
            <person name="Kriszt B."/>
            <person name="Maroti G."/>
            <person name="Horvath B."/>
        </authorList>
    </citation>
    <scope>NUCLEOTIDE SEQUENCE [LARGE SCALE GENOMIC DNA]</scope>
    <source>
        <strain evidence="5 6">Buc</strain>
    </source>
</reference>
<dbReference type="InterPro" id="IPR036388">
    <property type="entry name" value="WH-like_DNA-bd_sf"/>
</dbReference>
<comment type="caution">
    <text evidence="5">The sequence shown here is derived from an EMBL/GenBank/DDBJ whole genome shotgun (WGS) entry which is preliminary data.</text>
</comment>
<dbReference type="OrthoDB" id="9801101at2"/>
<dbReference type="Gene3D" id="3.40.50.2300">
    <property type="match status" value="1"/>
</dbReference>
<dbReference type="Gene3D" id="1.10.10.10">
    <property type="entry name" value="Winged helix-like DNA-binding domain superfamily/Winged helix DNA-binding domain"/>
    <property type="match status" value="1"/>
</dbReference>
<feature type="modified residue" description="4-aspartylphosphate" evidence="2">
    <location>
        <position position="60"/>
    </location>
</feature>
<evidence type="ECO:0000256" key="1">
    <source>
        <dbReference type="ARBA" id="ARBA00022553"/>
    </source>
</evidence>
<dbReference type="RefSeq" id="WP_148578338.1">
    <property type="nucleotide sequence ID" value="NZ_JAVEUW010000050.1"/>
</dbReference>
<organism evidence="5 6">
    <name type="scientific">Zoogloea oleivorans</name>
    <dbReference type="NCBI Taxonomy" id="1552750"/>
    <lineage>
        <taxon>Bacteria</taxon>
        <taxon>Pseudomonadati</taxon>
        <taxon>Pseudomonadota</taxon>
        <taxon>Betaproteobacteria</taxon>
        <taxon>Rhodocyclales</taxon>
        <taxon>Zoogloeaceae</taxon>
        <taxon>Zoogloea</taxon>
    </lineage>
</organism>
<protein>
    <submittedName>
        <fullName evidence="5">Response regulator</fullName>
    </submittedName>
</protein>
<dbReference type="Pfam" id="PF00072">
    <property type="entry name" value="Response_reg"/>
    <property type="match status" value="1"/>
</dbReference>
<dbReference type="GO" id="GO:0003723">
    <property type="term" value="F:RNA binding"/>
    <property type="evidence" value="ECO:0007669"/>
    <property type="project" value="InterPro"/>
</dbReference>
<dbReference type="InterPro" id="IPR005561">
    <property type="entry name" value="ANTAR"/>
</dbReference>
<accession>A0A6C2D145</accession>
<evidence type="ECO:0000259" key="3">
    <source>
        <dbReference type="PROSITE" id="PS50110"/>
    </source>
</evidence>
<name>A0A6C2D145_9RHOO</name>
<dbReference type="AlphaFoldDB" id="A0A6C2D145"/>
<dbReference type="InterPro" id="IPR008327">
    <property type="entry name" value="Sig_transdc_resp-reg_antiterm"/>
</dbReference>
<dbReference type="PANTHER" id="PTHR44591:SF3">
    <property type="entry name" value="RESPONSE REGULATORY DOMAIN-CONTAINING PROTEIN"/>
    <property type="match status" value="1"/>
</dbReference>
<dbReference type="EMBL" id="SDKK01000005">
    <property type="protein sequence ID" value="TYC60250.1"/>
    <property type="molecule type" value="Genomic_DNA"/>
</dbReference>
<evidence type="ECO:0000256" key="2">
    <source>
        <dbReference type="PROSITE-ProRule" id="PRU00169"/>
    </source>
</evidence>
<dbReference type="SMART" id="SM00448">
    <property type="entry name" value="REC"/>
    <property type="match status" value="1"/>
</dbReference>
<dbReference type="PANTHER" id="PTHR44591">
    <property type="entry name" value="STRESS RESPONSE REGULATOR PROTEIN 1"/>
    <property type="match status" value="1"/>
</dbReference>
<dbReference type="PIRSF" id="PIRSF036382">
    <property type="entry name" value="RR_antiterm"/>
    <property type="match status" value="1"/>
</dbReference>
<dbReference type="InterPro" id="IPR011006">
    <property type="entry name" value="CheY-like_superfamily"/>
</dbReference>
<dbReference type="Pfam" id="PF03861">
    <property type="entry name" value="ANTAR"/>
    <property type="match status" value="1"/>
</dbReference>
<dbReference type="InterPro" id="IPR050595">
    <property type="entry name" value="Bact_response_regulator"/>
</dbReference>
<evidence type="ECO:0000313" key="5">
    <source>
        <dbReference type="EMBL" id="TYC60250.1"/>
    </source>
</evidence>
<dbReference type="SMART" id="SM01012">
    <property type="entry name" value="ANTAR"/>
    <property type="match status" value="1"/>
</dbReference>
<keyword evidence="1 2" id="KW-0597">Phosphoprotein</keyword>
<dbReference type="Proteomes" id="UP000389128">
    <property type="component" value="Unassembled WGS sequence"/>
</dbReference>
<dbReference type="SUPFAM" id="SSF52172">
    <property type="entry name" value="CheY-like"/>
    <property type="match status" value="1"/>
</dbReference>
<feature type="domain" description="ANTAR" evidence="4">
    <location>
        <begin position="130"/>
        <end position="191"/>
    </location>
</feature>
<dbReference type="InterPro" id="IPR001789">
    <property type="entry name" value="Sig_transdc_resp-reg_receiver"/>
</dbReference>
<keyword evidence="6" id="KW-1185">Reference proteome</keyword>